<evidence type="ECO:0000256" key="4">
    <source>
        <dbReference type="ARBA" id="ARBA00006265"/>
    </source>
</evidence>
<feature type="compositionally biased region" description="Pro residues" evidence="10">
    <location>
        <begin position="328"/>
        <end position="394"/>
    </location>
</feature>
<dbReference type="PANTHER" id="PTHR23204">
    <property type="entry name" value="CLEAVAGE AND POLYADENYLATION SPECIFIC FACTOR"/>
    <property type="match status" value="1"/>
</dbReference>
<dbReference type="InterPro" id="IPR034769">
    <property type="entry name" value="CPSF6_RRM"/>
</dbReference>
<keyword evidence="6" id="KW-0963">Cytoplasm</keyword>
<dbReference type="Pfam" id="PF25524">
    <property type="entry name" value="RSLD_CPSF6"/>
    <property type="match status" value="1"/>
</dbReference>
<dbReference type="InterPro" id="IPR034772">
    <property type="entry name" value="CPSF6/7"/>
</dbReference>
<keyword evidence="8" id="KW-0539">Nucleus</keyword>
<evidence type="ECO:0000256" key="8">
    <source>
        <dbReference type="ARBA" id="ARBA00023242"/>
    </source>
</evidence>
<dbReference type="GO" id="GO:0006397">
    <property type="term" value="P:mRNA processing"/>
    <property type="evidence" value="ECO:0007669"/>
    <property type="project" value="UniProtKB-KW"/>
</dbReference>
<evidence type="ECO:0000256" key="5">
    <source>
        <dbReference type="ARBA" id="ARBA00016259"/>
    </source>
</evidence>
<evidence type="ECO:0000313" key="12">
    <source>
        <dbReference type="EMBL" id="KAJ1162080.1"/>
    </source>
</evidence>
<reference evidence="12" key="1">
    <citation type="journal article" date="2022" name="bioRxiv">
        <title>Sequencing and chromosome-scale assembly of the giantPleurodeles waltlgenome.</title>
        <authorList>
            <person name="Brown T."/>
            <person name="Elewa A."/>
            <person name="Iarovenko S."/>
            <person name="Subramanian E."/>
            <person name="Araus A.J."/>
            <person name="Petzold A."/>
            <person name="Susuki M."/>
            <person name="Suzuki K.-i.T."/>
            <person name="Hayashi T."/>
            <person name="Toyoda A."/>
            <person name="Oliveira C."/>
            <person name="Osipova E."/>
            <person name="Leigh N.D."/>
            <person name="Simon A."/>
            <person name="Yun M.H."/>
        </authorList>
    </citation>
    <scope>NUCLEOTIDE SEQUENCE</scope>
    <source>
        <strain evidence="12">20211129_DDA</strain>
        <tissue evidence="12">Liver</tissue>
    </source>
</reference>
<feature type="region of interest" description="Disordered" evidence="10">
    <location>
        <begin position="167"/>
        <end position="441"/>
    </location>
</feature>
<dbReference type="InterPro" id="IPR000504">
    <property type="entry name" value="RRM_dom"/>
</dbReference>
<comment type="caution">
    <text evidence="12">The sequence shown here is derived from an EMBL/GenBank/DDBJ whole genome shotgun (WGS) entry which is preliminary data.</text>
</comment>
<dbReference type="InterPro" id="IPR012677">
    <property type="entry name" value="Nucleotide-bd_a/b_plait_sf"/>
</dbReference>
<dbReference type="AlphaFoldDB" id="A0AAV7SF02"/>
<comment type="similarity">
    <text evidence="4">Belongs to the RRM CPSF6/7 family.</text>
</comment>
<dbReference type="InterPro" id="IPR057951">
    <property type="entry name" value="CPSF6/7_RSLD_N"/>
</dbReference>
<dbReference type="GO" id="GO:0016607">
    <property type="term" value="C:nuclear speck"/>
    <property type="evidence" value="ECO:0007669"/>
    <property type="project" value="UniProtKB-SubCell"/>
</dbReference>
<feature type="compositionally biased region" description="Polar residues" evidence="10">
    <location>
        <begin position="167"/>
        <end position="177"/>
    </location>
</feature>
<evidence type="ECO:0000259" key="11">
    <source>
        <dbReference type="PROSITE" id="PS50102"/>
    </source>
</evidence>
<dbReference type="SUPFAM" id="SSF54928">
    <property type="entry name" value="RNA-binding domain, RBD"/>
    <property type="match status" value="1"/>
</dbReference>
<dbReference type="FunFam" id="3.30.70.330:FF:000081">
    <property type="entry name" value="Cleavage and polyadenylation specificity factor subunit 6"/>
    <property type="match status" value="1"/>
</dbReference>
<accession>A0AAV7SF02</accession>
<evidence type="ECO:0000256" key="2">
    <source>
        <dbReference type="ARBA" id="ARBA00004496"/>
    </source>
</evidence>
<protein>
    <recommendedName>
        <fullName evidence="5">Cleavage and polyadenylation specificity factor subunit 6</fullName>
    </recommendedName>
</protein>
<name>A0AAV7SF02_PLEWA</name>
<evidence type="ECO:0000256" key="7">
    <source>
        <dbReference type="ARBA" id="ARBA00022664"/>
    </source>
</evidence>
<keyword evidence="9" id="KW-0694">RNA-binding</keyword>
<gene>
    <name evidence="12" type="ORF">NDU88_002558</name>
</gene>
<dbReference type="GO" id="GO:0005737">
    <property type="term" value="C:cytoplasm"/>
    <property type="evidence" value="ECO:0007669"/>
    <property type="project" value="UniProtKB-SubCell"/>
</dbReference>
<evidence type="ECO:0000256" key="3">
    <source>
        <dbReference type="ARBA" id="ARBA00004642"/>
    </source>
</evidence>
<dbReference type="SMART" id="SM00360">
    <property type="entry name" value="RRM"/>
    <property type="match status" value="1"/>
</dbReference>
<dbReference type="Gene3D" id="3.30.70.330">
    <property type="match status" value="1"/>
</dbReference>
<proteinExistence type="inferred from homology"/>
<keyword evidence="7" id="KW-0507">mRNA processing</keyword>
<dbReference type="InterPro" id="IPR035979">
    <property type="entry name" value="RBD_domain_sf"/>
</dbReference>
<feature type="compositionally biased region" description="Pro residues" evidence="10">
    <location>
        <begin position="415"/>
        <end position="426"/>
    </location>
</feature>
<feature type="compositionally biased region" description="Pro residues" evidence="10">
    <location>
        <begin position="279"/>
        <end position="308"/>
    </location>
</feature>
<dbReference type="GO" id="GO:0003723">
    <property type="term" value="F:RNA binding"/>
    <property type="evidence" value="ECO:0007669"/>
    <property type="project" value="UniProtKB-UniRule"/>
</dbReference>
<evidence type="ECO:0000256" key="9">
    <source>
        <dbReference type="PROSITE-ProRule" id="PRU00176"/>
    </source>
</evidence>
<feature type="compositionally biased region" description="Pro residues" evidence="10">
    <location>
        <begin position="217"/>
        <end position="228"/>
    </location>
</feature>
<evidence type="ECO:0000313" key="13">
    <source>
        <dbReference type="Proteomes" id="UP001066276"/>
    </source>
</evidence>
<dbReference type="Pfam" id="PF00076">
    <property type="entry name" value="RRM_1"/>
    <property type="match status" value="1"/>
</dbReference>
<feature type="domain" description="RRM" evidence="11">
    <location>
        <begin position="79"/>
        <end position="159"/>
    </location>
</feature>
<dbReference type="Proteomes" id="UP001066276">
    <property type="component" value="Chromosome 4_2"/>
</dbReference>
<dbReference type="EMBL" id="JANPWB010000008">
    <property type="protein sequence ID" value="KAJ1162080.1"/>
    <property type="molecule type" value="Genomic_DNA"/>
</dbReference>
<sequence>MADGVDHIDIYADVGEEFDQEAEYVGHDQLDLYEDVISPANNGDAPEDRDYMDALPQSGDDVGKGSSTNVVYTYTGKRIALYIGNLTWWTTDEDLTDSVHCLGINDILEIKFFENRANGQSKGFALISVGSELSSKKLMDLFPKKELHGQNPVVTPCNKQFLSQFEMQSRKSTQAGQMSGEGKAGPPGINSRSPFPPAGRGRGRFPPGPGGDRFPGPGGPGGPPPPFSVPAGSGRERVSYPQSGHHVLPRERRVPEGPPPRGVRSSRGRDDRQNRGMTPPRPPLCPPGPPGPPGPPPPGQPIPPPIPGHPNRGDRPPPPVMFPGQPFGQPPLVPLPPGPPPPVYGPPPGPPPPQQGPPPPPGPFPPRPPGPPMTLAPPPHLPGPPPGGPPPAPHVNPNFFPPMGNSGIPTSDSRGPPPSDPYGRPPPYDRGDYGPPGREIDAIRNPLSEAEFEEIMNRNRAISSSAISRAVSDASAGDYGSAIETLVTAISLIKHLMVLDQGGVNDQEKGTTADQERRADVTNPEVEIVMKTTTVREAENVNGTGIEKEIGTESVTEKENIGTVDVVEGRGGTHRRRHFTEKHTWQAVCFM</sequence>
<keyword evidence="13" id="KW-1185">Reference proteome</keyword>
<evidence type="ECO:0000256" key="10">
    <source>
        <dbReference type="SAM" id="MobiDB-lite"/>
    </source>
</evidence>
<feature type="compositionally biased region" description="Basic and acidic residues" evidence="10">
    <location>
        <begin position="427"/>
        <end position="441"/>
    </location>
</feature>
<comment type="subcellular location">
    <subcellularLocation>
        <location evidence="2">Cytoplasm</location>
    </subcellularLocation>
    <subcellularLocation>
        <location evidence="1">Nucleus speckle</location>
    </subcellularLocation>
    <subcellularLocation>
        <location evidence="3">Nucleus</location>
        <location evidence="3">Nucleoplasm</location>
    </subcellularLocation>
</comment>
<organism evidence="12 13">
    <name type="scientific">Pleurodeles waltl</name>
    <name type="common">Iberian ribbed newt</name>
    <dbReference type="NCBI Taxonomy" id="8319"/>
    <lineage>
        <taxon>Eukaryota</taxon>
        <taxon>Metazoa</taxon>
        <taxon>Chordata</taxon>
        <taxon>Craniata</taxon>
        <taxon>Vertebrata</taxon>
        <taxon>Euteleostomi</taxon>
        <taxon>Amphibia</taxon>
        <taxon>Batrachia</taxon>
        <taxon>Caudata</taxon>
        <taxon>Salamandroidea</taxon>
        <taxon>Salamandridae</taxon>
        <taxon>Pleurodelinae</taxon>
        <taxon>Pleurodeles</taxon>
    </lineage>
</organism>
<dbReference type="CDD" id="cd12643">
    <property type="entry name" value="RRM_CFIm68"/>
    <property type="match status" value="1"/>
</dbReference>
<evidence type="ECO:0000256" key="6">
    <source>
        <dbReference type="ARBA" id="ARBA00022490"/>
    </source>
</evidence>
<evidence type="ECO:0000256" key="1">
    <source>
        <dbReference type="ARBA" id="ARBA00004324"/>
    </source>
</evidence>
<dbReference type="PROSITE" id="PS50102">
    <property type="entry name" value="RRM"/>
    <property type="match status" value="1"/>
</dbReference>